<organism evidence="5 6">
    <name type="scientific">Methylobacterium currus</name>
    <dbReference type="NCBI Taxonomy" id="2051553"/>
    <lineage>
        <taxon>Bacteria</taxon>
        <taxon>Pseudomonadati</taxon>
        <taxon>Pseudomonadota</taxon>
        <taxon>Alphaproteobacteria</taxon>
        <taxon>Hyphomicrobiales</taxon>
        <taxon>Methylobacteriaceae</taxon>
        <taxon>Methylobacterium</taxon>
    </lineage>
</organism>
<feature type="domain" description="MobA/MobL protein" evidence="4">
    <location>
        <begin position="259"/>
        <end position="417"/>
    </location>
</feature>
<proteinExistence type="inferred from homology"/>
<feature type="compositionally biased region" description="Pro residues" evidence="3">
    <location>
        <begin position="1015"/>
        <end position="1029"/>
    </location>
</feature>
<gene>
    <name evidence="5" type="ORF">DA075_17325</name>
</gene>
<feature type="compositionally biased region" description="Basic and acidic residues" evidence="3">
    <location>
        <begin position="979"/>
        <end position="992"/>
    </location>
</feature>
<evidence type="ECO:0000256" key="2">
    <source>
        <dbReference type="ARBA" id="ARBA00022971"/>
    </source>
</evidence>
<dbReference type="AlphaFoldDB" id="A0A2R4WTU4"/>
<dbReference type="Proteomes" id="UP000244755">
    <property type="component" value="Chromosome 1"/>
</dbReference>
<feature type="region of interest" description="Disordered" evidence="3">
    <location>
        <begin position="700"/>
        <end position="755"/>
    </location>
</feature>
<feature type="compositionally biased region" description="Low complexity" evidence="3">
    <location>
        <begin position="839"/>
        <end position="850"/>
    </location>
</feature>
<feature type="compositionally biased region" description="Polar residues" evidence="3">
    <location>
        <begin position="808"/>
        <end position="829"/>
    </location>
</feature>
<protein>
    <recommendedName>
        <fullName evidence="4">MobA/MobL protein domain-containing protein</fullName>
    </recommendedName>
</protein>
<dbReference type="EMBL" id="CP028843">
    <property type="protein sequence ID" value="AWB24938.1"/>
    <property type="molecule type" value="Genomic_DNA"/>
</dbReference>
<keyword evidence="6" id="KW-1185">Reference proteome</keyword>
<evidence type="ECO:0000259" key="4">
    <source>
        <dbReference type="Pfam" id="PF03389"/>
    </source>
</evidence>
<dbReference type="KEGG" id="mee:DA075_17325"/>
<feature type="region of interest" description="Disordered" evidence="3">
    <location>
        <begin position="970"/>
        <end position="1069"/>
    </location>
</feature>
<feature type="compositionally biased region" description="Polar residues" evidence="3">
    <location>
        <begin position="715"/>
        <end position="728"/>
    </location>
</feature>
<dbReference type="Gene3D" id="3.30.930.30">
    <property type="match status" value="1"/>
</dbReference>
<dbReference type="InterPro" id="IPR005053">
    <property type="entry name" value="MobA_MobL"/>
</dbReference>
<reference evidence="5 6" key="1">
    <citation type="submission" date="2018-04" db="EMBL/GenBank/DDBJ databases">
        <title>Methylobacterium sp. PR1016A genome.</title>
        <authorList>
            <person name="Park W."/>
        </authorList>
    </citation>
    <scope>NUCLEOTIDE SEQUENCE [LARGE SCALE GENOMIC DNA]</scope>
    <source>
        <strain evidence="5 6">PR1016A</strain>
    </source>
</reference>
<feature type="compositionally biased region" description="Low complexity" evidence="3">
    <location>
        <begin position="793"/>
        <end position="803"/>
    </location>
</feature>
<feature type="compositionally biased region" description="Pro residues" evidence="3">
    <location>
        <begin position="864"/>
        <end position="880"/>
    </location>
</feature>
<accession>A0A2R4WTU4</accession>
<evidence type="ECO:0000313" key="5">
    <source>
        <dbReference type="EMBL" id="AWB24938.1"/>
    </source>
</evidence>
<name>A0A2R4WTU4_9HYPH</name>
<dbReference type="RefSeq" id="WP_099956650.1">
    <property type="nucleotide sequence ID" value="NZ_CP028843.1"/>
</dbReference>
<feature type="region of interest" description="Disordered" evidence="3">
    <location>
        <begin position="782"/>
        <end position="957"/>
    </location>
</feature>
<sequence>MPNITGTHCFVREAITRLCGTANGLGTLQTERDRELAYRLYAQPGIRFATRESRERPISPSGAVTCHLSQTAISKTSPILKMIRAAKTGRRMSKSYACAHQEYIDRPGAAERLPRAIGGSVGGRGGAEQQAYVERAGAVEADRHGGTTLSSFGTLGDTAEQRAHFWEVVESTERSPAGDRVTVKPGENPSWWTQALAAIDEAPPVVQAVLREAGARRTAPLKLKLSTQDAFAFWRWAETVGEHAPIDIAPGRGGRTQTRIIAELPFELDGHARHAIVCAFTEKLKQRGFPFWAVVHAPDANNDQRNFHCHIVYYDRPARRIPHPDTGAPTWDFAITRTKRRANRTTVLERPHRQRKDRDCHERAWIKDLRTDWGTCCNAVLAEVGLGKRVDLRSYKELGIDRTPGKHIPARQYNKERKGGLTAAGADLARQQWDTEADLILTERAAATGITISLMLANGRQAEIMQVGRQTPVAYGTIEGPADHVRALTRRGLELIMEIGQLELARDLARLVFGRTISRPRLLLATNEAQGKRETAKAAPLHSGVTDPAVREGHSFGFSRRSELVEFFDRLEQGHERLAAAYDAQIVELRRQLGLKRAELLHYVGAADRVQATDVASRSPARVGGGDADAVVERPTGYVLPIEAVPASTFRDQVRASLDRSAVALWDRVTAVEPGRNDAAVAKLSRPAISLGRSPIVVPATLDTPAQSPGGAEASPTSSWANAVSQAAKQRGRELDDAARRSFRATSPSVGGFPAVLGGLGTSQLRPYHELASGLAYRRTSNGAPLIHPPTPATTSSPAERPPVAASVASQLPATGSTNTAVGQPTSAAHSPGPKSDRPATPVGATPAAPELIGTKAEVSSSRSPPPPPTAAPKPAPVASPPDERSVAQAAVHAADPQTVQANAGSESRELLPPAGATAPAEVEAIASVRAGSPGPRSLNPTLHPSELDPVQDCGAEPQSEIPSLIREHVAAGPPIASDQHDDLPAMKDQPRSEPSLLAASERAVDASRTAVRVAPPPASSTETPPPSVPAWAVKGVKGAAMSKDEGVRPSLTSSRNGRGGRGGRGIGD</sequence>
<evidence type="ECO:0000313" key="6">
    <source>
        <dbReference type="Proteomes" id="UP000244755"/>
    </source>
</evidence>
<feature type="compositionally biased region" description="Gly residues" evidence="3">
    <location>
        <begin position="1058"/>
        <end position="1069"/>
    </location>
</feature>
<evidence type="ECO:0000256" key="3">
    <source>
        <dbReference type="SAM" id="MobiDB-lite"/>
    </source>
</evidence>
<keyword evidence="2" id="KW-0184">Conjugation</keyword>
<comment type="similarity">
    <text evidence="1">Belongs to the MobA/MobL family.</text>
</comment>
<feature type="compositionally biased region" description="Basic and acidic residues" evidence="3">
    <location>
        <begin position="731"/>
        <end position="740"/>
    </location>
</feature>
<dbReference type="Pfam" id="PF03389">
    <property type="entry name" value="MobA_MobL"/>
    <property type="match status" value="1"/>
</dbReference>
<dbReference type="OrthoDB" id="1826980at2"/>
<evidence type="ECO:0000256" key="1">
    <source>
        <dbReference type="ARBA" id="ARBA00010873"/>
    </source>
</evidence>